<comment type="caution">
    <text evidence="1">The sequence shown here is derived from an EMBL/GenBank/DDBJ whole genome shotgun (WGS) entry which is preliminary data.</text>
</comment>
<name>A0ABQ2EW17_9ACTN</name>
<keyword evidence="2" id="KW-1185">Reference proteome</keyword>
<gene>
    <name evidence="1" type="ORF">GCM10011583_70590</name>
</gene>
<dbReference type="Pfam" id="PF03243">
    <property type="entry name" value="MerB"/>
    <property type="match status" value="1"/>
</dbReference>
<sequence length="151" mass="16346">MPDTEYDDAGRVIGSGLTQRPTPHHFTIDGVQLYTWCALDTLVFPAVLGRTAHVESPCHTTRTPVCLTVTPTGVTDLNPADAVVSIITPDDMTSVRSAFCNHVHFFAHPEAAQNWLTDHPGTSTLPVADAHQLGRPLTQTLIDAPTPRHCC</sequence>
<dbReference type="NCBIfam" id="NF009710">
    <property type="entry name" value="PRK13239.1"/>
    <property type="match status" value="1"/>
</dbReference>
<dbReference type="EMBL" id="BMMV01000036">
    <property type="protein sequence ID" value="GGK28504.1"/>
    <property type="molecule type" value="Genomic_DNA"/>
</dbReference>
<dbReference type="PRINTS" id="PR01699">
    <property type="entry name" value="ORGNOHGLYASE"/>
</dbReference>
<reference evidence="2" key="1">
    <citation type="journal article" date="2019" name="Int. J. Syst. Evol. Microbiol.">
        <title>The Global Catalogue of Microorganisms (GCM) 10K type strain sequencing project: providing services to taxonomists for standard genome sequencing and annotation.</title>
        <authorList>
            <consortium name="The Broad Institute Genomics Platform"/>
            <consortium name="The Broad Institute Genome Sequencing Center for Infectious Disease"/>
            <person name="Wu L."/>
            <person name="Ma J."/>
        </authorList>
    </citation>
    <scope>NUCLEOTIDE SEQUENCE [LARGE SCALE GENOMIC DNA]</scope>
    <source>
        <strain evidence="2">CGMCC 4.7275</strain>
    </source>
</reference>
<dbReference type="Proteomes" id="UP000660265">
    <property type="component" value="Unassembled WGS sequence"/>
</dbReference>
<dbReference type="InterPro" id="IPR004927">
    <property type="entry name" value="MerB"/>
</dbReference>
<protein>
    <recommendedName>
        <fullName evidence="3">Alkylmercury lyase</fullName>
    </recommendedName>
</protein>
<organism evidence="1 2">
    <name type="scientific">Streptomyces camponoticapitis</name>
    <dbReference type="NCBI Taxonomy" id="1616125"/>
    <lineage>
        <taxon>Bacteria</taxon>
        <taxon>Bacillati</taxon>
        <taxon>Actinomycetota</taxon>
        <taxon>Actinomycetes</taxon>
        <taxon>Kitasatosporales</taxon>
        <taxon>Streptomycetaceae</taxon>
        <taxon>Streptomyces</taxon>
    </lineage>
</organism>
<dbReference type="InterPro" id="IPR053717">
    <property type="entry name" value="MerB_lyase_sf"/>
</dbReference>
<dbReference type="SUPFAM" id="SSF160387">
    <property type="entry name" value="NosL/MerB-like"/>
    <property type="match status" value="1"/>
</dbReference>
<dbReference type="Gene3D" id="3.30.450.410">
    <property type="match status" value="1"/>
</dbReference>
<evidence type="ECO:0000313" key="1">
    <source>
        <dbReference type="EMBL" id="GGK28504.1"/>
    </source>
</evidence>
<proteinExistence type="predicted"/>
<accession>A0ABQ2EW17</accession>
<evidence type="ECO:0008006" key="3">
    <source>
        <dbReference type="Google" id="ProtNLM"/>
    </source>
</evidence>
<evidence type="ECO:0000313" key="2">
    <source>
        <dbReference type="Proteomes" id="UP000660265"/>
    </source>
</evidence>
<dbReference type="NCBIfam" id="NF033555">
    <property type="entry name" value="lyase_MerB"/>
    <property type="match status" value="1"/>
</dbReference>